<dbReference type="PANTHER" id="PTHR42659">
    <property type="entry name" value="XANTHINE DEHYDROGENASE SUBUNIT C-RELATED"/>
    <property type="match status" value="1"/>
</dbReference>
<dbReference type="InterPro" id="IPR016169">
    <property type="entry name" value="FAD-bd_PCMH_sub2"/>
</dbReference>
<dbReference type="InterPro" id="IPR016166">
    <property type="entry name" value="FAD-bd_PCMH"/>
</dbReference>
<dbReference type="Pfam" id="PF00941">
    <property type="entry name" value="FAD_binding_5"/>
    <property type="match status" value="1"/>
</dbReference>
<evidence type="ECO:0000259" key="1">
    <source>
        <dbReference type="PROSITE" id="PS51387"/>
    </source>
</evidence>
<dbReference type="InterPro" id="IPR051312">
    <property type="entry name" value="Diverse_Substr_Oxidored"/>
</dbReference>
<evidence type="ECO:0000313" key="2">
    <source>
        <dbReference type="EMBL" id="MCD2192435.1"/>
    </source>
</evidence>
<name>A0ABS8P2H4_9PSEU</name>
<feature type="domain" description="FAD-binding PCMH-type" evidence="1">
    <location>
        <begin position="3"/>
        <end position="182"/>
    </location>
</feature>
<gene>
    <name evidence="2" type="ORF">LQ327_03365</name>
</gene>
<keyword evidence="3" id="KW-1185">Reference proteome</keyword>
<evidence type="ECO:0000313" key="3">
    <source>
        <dbReference type="Proteomes" id="UP001199469"/>
    </source>
</evidence>
<reference evidence="2 3" key="1">
    <citation type="submission" date="2021-11" db="EMBL/GenBank/DDBJ databases">
        <title>Draft genome sequence of Actinomycetospora sp. SF1 isolated from the rhizosphere soil.</title>
        <authorList>
            <person name="Duangmal K."/>
            <person name="Chantavorakit T."/>
        </authorList>
    </citation>
    <scope>NUCLEOTIDE SEQUENCE [LARGE SCALE GENOMIC DNA]</scope>
    <source>
        <strain evidence="2 3">TBRC 5722</strain>
    </source>
</reference>
<dbReference type="RefSeq" id="WP_230730110.1">
    <property type="nucleotide sequence ID" value="NZ_JAJNDB010000001.1"/>
</dbReference>
<accession>A0ABS8P2H4</accession>
<sequence length="279" mass="29493">MTMDLLTVEALERPRDDDEVRAALPGLGPDRALLGGGTFLFSVPQPHLRGLVDLTAAGWTPITAADDGLTVAATATLARLADLDPAAYPQWPALPLLAGCCEALVGSRKVWHVATVGGNVCLALPAGPMTTLAAALDGVATIWDASGRQRRELVEDLVVGTRRTTLVAGEVLRSIHLPATALRGRTALRKASLAPLGRSAVLIAGRRDPDGAFTLAVTAAVPRPAVLRYESLPTPDRFAADVDALGATHGGWYDDPHGTPEWRHAMSRHLAEEIRAELR</sequence>
<dbReference type="PANTHER" id="PTHR42659:SF9">
    <property type="entry name" value="XANTHINE DEHYDROGENASE FAD-BINDING SUBUNIT XDHB-RELATED"/>
    <property type="match status" value="1"/>
</dbReference>
<dbReference type="SUPFAM" id="SSF56176">
    <property type="entry name" value="FAD-binding/transporter-associated domain-like"/>
    <property type="match status" value="1"/>
</dbReference>
<proteinExistence type="predicted"/>
<dbReference type="EMBL" id="JAJNDB010000001">
    <property type="protein sequence ID" value="MCD2192435.1"/>
    <property type="molecule type" value="Genomic_DNA"/>
</dbReference>
<dbReference type="Proteomes" id="UP001199469">
    <property type="component" value="Unassembled WGS sequence"/>
</dbReference>
<dbReference type="Gene3D" id="3.30.465.10">
    <property type="match status" value="1"/>
</dbReference>
<organism evidence="2 3">
    <name type="scientific">Actinomycetospora endophytica</name>
    <dbReference type="NCBI Taxonomy" id="2291215"/>
    <lineage>
        <taxon>Bacteria</taxon>
        <taxon>Bacillati</taxon>
        <taxon>Actinomycetota</taxon>
        <taxon>Actinomycetes</taxon>
        <taxon>Pseudonocardiales</taxon>
        <taxon>Pseudonocardiaceae</taxon>
        <taxon>Actinomycetospora</taxon>
    </lineage>
</organism>
<dbReference type="PROSITE" id="PS51387">
    <property type="entry name" value="FAD_PCMH"/>
    <property type="match status" value="1"/>
</dbReference>
<dbReference type="InterPro" id="IPR036318">
    <property type="entry name" value="FAD-bd_PCMH-like_sf"/>
</dbReference>
<protein>
    <submittedName>
        <fullName evidence="2">FAD binding domain-containing protein</fullName>
    </submittedName>
</protein>
<comment type="caution">
    <text evidence="2">The sequence shown here is derived from an EMBL/GenBank/DDBJ whole genome shotgun (WGS) entry which is preliminary data.</text>
</comment>
<dbReference type="InterPro" id="IPR002346">
    <property type="entry name" value="Mopterin_DH_FAD-bd"/>
</dbReference>